<dbReference type="InterPro" id="IPR031939">
    <property type="entry name" value="Adhesin_E-like"/>
</dbReference>
<proteinExistence type="predicted"/>
<evidence type="ECO:0000313" key="5">
    <source>
        <dbReference type="Proteomes" id="UP000698240"/>
    </source>
</evidence>
<dbReference type="Proteomes" id="UP000240908">
    <property type="component" value="Chromosome"/>
</dbReference>
<evidence type="ECO:0000313" key="2">
    <source>
        <dbReference type="EMBL" id="AVX36473.1"/>
    </source>
</evidence>
<protein>
    <recommendedName>
        <fullName evidence="1">Surface-adhesin protein E-like domain-containing protein</fullName>
    </recommendedName>
</protein>
<dbReference type="KEGG" id="yma:DA391_01645"/>
<evidence type="ECO:0000313" key="4">
    <source>
        <dbReference type="Proteomes" id="UP000240908"/>
    </source>
</evidence>
<feature type="domain" description="Surface-adhesin protein E-like" evidence="1">
    <location>
        <begin position="35"/>
        <end position="141"/>
    </location>
</feature>
<accession>A0A2R4NK19</accession>
<evidence type="ECO:0000313" key="3">
    <source>
        <dbReference type="EMBL" id="NIL28764.1"/>
    </source>
</evidence>
<dbReference type="Gene3D" id="2.40.128.710">
    <property type="entry name" value="Surface-adhesin protein E"/>
    <property type="match status" value="1"/>
</dbReference>
<dbReference type="EMBL" id="CP028487">
    <property type="protein sequence ID" value="AVX36473.1"/>
    <property type="molecule type" value="Genomic_DNA"/>
</dbReference>
<sequence>MKPLLMIIAIALVTGCAPQTQKVENKPPHMAKLVDNKELTTYLSFESLSLYNGNPHLRQFYLINNYKQPSVISKDKGITIRSSHAINVVNCERLERAVFDRVYFSETFGKGKVIAKRESIGQWESFPENSIAGIIREMVCKIPAEKLKSLSLKNDQQPLID</sequence>
<dbReference type="AlphaFoldDB" id="A0A2R4NK19"/>
<reference evidence="3" key="2">
    <citation type="submission" date="2020-03" db="EMBL/GenBank/DDBJ databases">
        <authorList>
            <person name="Kislichkina A."/>
            <person name="Dentovskaya S."/>
            <person name="Shaikhutdinov R."/>
            <person name="Ivanov S."/>
            <person name="Sizova A."/>
            <person name="Solomentsev V."/>
            <person name="Bogun A."/>
        </authorList>
    </citation>
    <scope>NUCLEOTIDE SEQUENCE</scope>
    <source>
        <strain evidence="3">SCPM-O-B-8025</strain>
    </source>
</reference>
<evidence type="ECO:0000259" key="1">
    <source>
        <dbReference type="Pfam" id="PF16747"/>
    </source>
</evidence>
<keyword evidence="4" id="KW-1185">Reference proteome</keyword>
<dbReference type="PROSITE" id="PS51257">
    <property type="entry name" value="PROKAR_LIPOPROTEIN"/>
    <property type="match status" value="1"/>
</dbReference>
<dbReference type="EMBL" id="JAASAN010000012">
    <property type="protein sequence ID" value="NIL28764.1"/>
    <property type="molecule type" value="Genomic_DNA"/>
</dbReference>
<name>A0A2R4NK19_9GAMM</name>
<gene>
    <name evidence="2" type="ORF">DA391_01645</name>
    <name evidence="3" type="ORF">HB980_19715</name>
</gene>
<organism evidence="3 5">
    <name type="scientific">Yersinia massiliensis</name>
    <dbReference type="NCBI Taxonomy" id="419257"/>
    <lineage>
        <taxon>Bacteria</taxon>
        <taxon>Pseudomonadati</taxon>
        <taxon>Pseudomonadota</taxon>
        <taxon>Gammaproteobacteria</taxon>
        <taxon>Enterobacterales</taxon>
        <taxon>Yersiniaceae</taxon>
        <taxon>Yersinia</taxon>
    </lineage>
</organism>
<dbReference type="Proteomes" id="UP000698240">
    <property type="component" value="Unassembled WGS sequence"/>
</dbReference>
<dbReference type="RefSeq" id="WP_050082918.1">
    <property type="nucleotide sequence ID" value="NZ_CABHYR010000063.1"/>
</dbReference>
<dbReference type="InterPro" id="IPR043088">
    <property type="entry name" value="Adhesin_E"/>
</dbReference>
<reference evidence="2" key="1">
    <citation type="journal article" date="2018" name="Genome Announc.">
        <title>First complete genome sequence of Yersinia massiliensis.</title>
        <authorList>
            <person name="Thomas M.C."/>
            <person name="Arling V."/>
            <person name="Goji N."/>
            <person name="Janzen T.W."/>
            <person name="Duceppe M.-O."/>
            <person name="Mathews A."/>
            <person name="Carrillo C."/>
            <person name="Amoako K."/>
        </authorList>
    </citation>
    <scope>NUCLEOTIDE SEQUENCE</scope>
    <source>
        <strain evidence="2">GTA</strain>
    </source>
</reference>
<dbReference type="Pfam" id="PF16747">
    <property type="entry name" value="Adhesin_E"/>
    <property type="match status" value="1"/>
</dbReference>